<name>A0A0C2SCD0_9BACL</name>
<keyword evidence="2" id="KW-1185">Reference proteome</keyword>
<sequence>MMMGKGLGFIVLPVFAVLMLIGCSGDQSNDSQIDSDQYLEAKETAWAFVKEQGWDDTAEEDWRSAEVTEVVASQGYTLLEDHYVGKEVLSITFQDQANVVAGTPIILVDGDTYEVIGYIPGE</sequence>
<dbReference type="AlphaFoldDB" id="A0A0C2SCD0"/>
<gene>
    <name evidence="1" type="ORF">KP77_11210</name>
</gene>
<protein>
    <recommendedName>
        <fullName evidence="3">DUF4830 domain-containing protein</fullName>
    </recommendedName>
</protein>
<evidence type="ECO:0008006" key="3">
    <source>
        <dbReference type="Google" id="ProtNLM"/>
    </source>
</evidence>
<evidence type="ECO:0000313" key="1">
    <source>
        <dbReference type="EMBL" id="KIL51609.1"/>
    </source>
</evidence>
<dbReference type="PATRIC" id="fig|135826.4.peg.1116"/>
<accession>A0A0C2SCD0</accession>
<dbReference type="STRING" id="135826.KP77_11210"/>
<dbReference type="OrthoDB" id="2455934at2"/>
<evidence type="ECO:0000313" key="2">
    <source>
        <dbReference type="Proteomes" id="UP000031950"/>
    </source>
</evidence>
<reference evidence="1 2" key="1">
    <citation type="submission" date="2015-01" db="EMBL/GenBank/DDBJ databases">
        <title>Genome sequence of Jeotgalibacillus alimentarius.</title>
        <authorList>
            <person name="Goh K.M."/>
            <person name="Chan K.-G."/>
            <person name="Yaakop A.S."/>
            <person name="Ee R."/>
            <person name="Gan H.M."/>
            <person name="Chan C.S."/>
        </authorList>
    </citation>
    <scope>NUCLEOTIDE SEQUENCE [LARGE SCALE GENOMIC DNA]</scope>
    <source>
        <strain evidence="1 2">YKJ-13</strain>
    </source>
</reference>
<dbReference type="EMBL" id="JXRQ01000015">
    <property type="protein sequence ID" value="KIL51609.1"/>
    <property type="molecule type" value="Genomic_DNA"/>
</dbReference>
<organism evidence="1 2">
    <name type="scientific">Jeotgalibacillus alimentarius</name>
    <dbReference type="NCBI Taxonomy" id="135826"/>
    <lineage>
        <taxon>Bacteria</taxon>
        <taxon>Bacillati</taxon>
        <taxon>Bacillota</taxon>
        <taxon>Bacilli</taxon>
        <taxon>Bacillales</taxon>
        <taxon>Caryophanaceae</taxon>
        <taxon>Jeotgalibacillus</taxon>
    </lineage>
</organism>
<dbReference type="Proteomes" id="UP000031950">
    <property type="component" value="Unassembled WGS sequence"/>
</dbReference>
<comment type="caution">
    <text evidence="1">The sequence shown here is derived from an EMBL/GenBank/DDBJ whole genome shotgun (WGS) entry which is preliminary data.</text>
</comment>
<dbReference type="RefSeq" id="WP_152614676.1">
    <property type="nucleotide sequence ID" value="NZ_JXRQ01000015.1"/>
</dbReference>
<proteinExistence type="predicted"/>
<dbReference type="PROSITE" id="PS51257">
    <property type="entry name" value="PROKAR_LIPOPROTEIN"/>
    <property type="match status" value="1"/>
</dbReference>